<comment type="function">
    <text evidence="1 11">Converts cobyric acid to cobinamide by the addition of aminopropanol on the F carboxylic group.</text>
</comment>
<evidence type="ECO:0000256" key="7">
    <source>
        <dbReference type="ARBA" id="ARBA00022573"/>
    </source>
</evidence>
<comment type="caution">
    <text evidence="11">Lacks conserved residue(s) required for the propagation of feature annotation.</text>
</comment>
<evidence type="ECO:0000256" key="1">
    <source>
        <dbReference type="ARBA" id="ARBA00003384"/>
    </source>
</evidence>
<dbReference type="GO" id="GO:0015420">
    <property type="term" value="F:ABC-type vitamin B12 transporter activity"/>
    <property type="evidence" value="ECO:0007669"/>
    <property type="project" value="UniProtKB-UniRule"/>
</dbReference>
<feature type="transmembrane region" description="Helical" evidence="11">
    <location>
        <begin position="52"/>
        <end position="72"/>
    </location>
</feature>
<dbReference type="PANTHER" id="PTHR34308">
    <property type="entry name" value="COBALAMIN BIOSYNTHESIS PROTEIN CBIB"/>
    <property type="match status" value="1"/>
</dbReference>
<dbReference type="GO" id="GO:0005886">
    <property type="term" value="C:plasma membrane"/>
    <property type="evidence" value="ECO:0007669"/>
    <property type="project" value="UniProtKB-SubCell"/>
</dbReference>
<keyword evidence="6 11" id="KW-1003">Cell membrane</keyword>
<dbReference type="PATRIC" id="fig|1392998.3.peg.980"/>
<feature type="transmembrane region" description="Helical" evidence="11">
    <location>
        <begin position="157"/>
        <end position="175"/>
    </location>
</feature>
<dbReference type="GO" id="GO:0048472">
    <property type="term" value="F:threonine-phosphate decarboxylase activity"/>
    <property type="evidence" value="ECO:0007669"/>
    <property type="project" value="InterPro"/>
</dbReference>
<gene>
    <name evidence="11" type="primary">cobD</name>
    <name evidence="12" type="ORF">ANME2D_00816</name>
</gene>
<feature type="transmembrane region" description="Helical" evidence="11">
    <location>
        <begin position="79"/>
        <end position="105"/>
    </location>
</feature>
<dbReference type="GO" id="GO:0009236">
    <property type="term" value="P:cobalamin biosynthetic process"/>
    <property type="evidence" value="ECO:0007669"/>
    <property type="project" value="UniProtKB-UniRule"/>
</dbReference>
<keyword evidence="13" id="KW-1185">Reference proteome</keyword>
<dbReference type="RefSeq" id="WP_048089312.1">
    <property type="nucleotide sequence ID" value="NZ_JMIY01000002.1"/>
</dbReference>
<organism evidence="12 13">
    <name type="scientific">Candidatus Methanoperedens nitratireducens</name>
    <dbReference type="NCBI Taxonomy" id="1392998"/>
    <lineage>
        <taxon>Archaea</taxon>
        <taxon>Methanobacteriati</taxon>
        <taxon>Methanobacteriota</taxon>
        <taxon>Stenosarchaea group</taxon>
        <taxon>Methanomicrobia</taxon>
        <taxon>Methanosarcinales</taxon>
        <taxon>ANME-2 cluster</taxon>
        <taxon>Candidatus Methanoperedentaceae</taxon>
        <taxon>Candidatus Methanoperedens</taxon>
    </lineage>
</organism>
<keyword evidence="12" id="KW-0436">Ligase</keyword>
<dbReference type="Pfam" id="PF03186">
    <property type="entry name" value="CobD_Cbib"/>
    <property type="match status" value="1"/>
</dbReference>
<evidence type="ECO:0000313" key="13">
    <source>
        <dbReference type="Proteomes" id="UP000027153"/>
    </source>
</evidence>
<protein>
    <recommendedName>
        <fullName evidence="5 11">Probable cobalamin biosynthesis protein CobD</fullName>
    </recommendedName>
</protein>
<dbReference type="OrthoDB" id="46105at2157"/>
<proteinExistence type="inferred from homology"/>
<comment type="similarity">
    <text evidence="4 11">Belongs to the CobD/CbiB family.</text>
</comment>
<feature type="transmembrane region" description="Helical" evidence="11">
    <location>
        <begin position="281"/>
        <end position="300"/>
    </location>
</feature>
<keyword evidence="7 11" id="KW-0169">Cobalamin biosynthesis</keyword>
<dbReference type="AlphaFoldDB" id="A0A062V9F6"/>
<keyword evidence="8 11" id="KW-0812">Transmembrane</keyword>
<evidence type="ECO:0000256" key="3">
    <source>
        <dbReference type="ARBA" id="ARBA00004953"/>
    </source>
</evidence>
<keyword evidence="10 11" id="KW-0472">Membrane</keyword>
<dbReference type="InterPro" id="IPR004485">
    <property type="entry name" value="Cobalamin_biosynth_CobD/CbiB"/>
</dbReference>
<dbReference type="NCBIfam" id="TIGR00380">
    <property type="entry name" value="cobal_cbiB"/>
    <property type="match status" value="1"/>
</dbReference>
<comment type="pathway">
    <text evidence="3 11">Cofactor biosynthesis; adenosylcobalamin biosynthesis.</text>
</comment>
<keyword evidence="9 11" id="KW-1133">Transmembrane helix</keyword>
<evidence type="ECO:0000256" key="9">
    <source>
        <dbReference type="ARBA" id="ARBA00022989"/>
    </source>
</evidence>
<evidence type="ECO:0000256" key="6">
    <source>
        <dbReference type="ARBA" id="ARBA00022475"/>
    </source>
</evidence>
<evidence type="ECO:0000256" key="11">
    <source>
        <dbReference type="HAMAP-Rule" id="MF_00024"/>
    </source>
</evidence>
<dbReference type="NCBIfam" id="NF002281">
    <property type="entry name" value="PRK01209.2-5"/>
    <property type="match status" value="1"/>
</dbReference>
<dbReference type="HAMAP" id="MF_00024">
    <property type="entry name" value="CobD_CbiB"/>
    <property type="match status" value="1"/>
</dbReference>
<comment type="subcellular location">
    <subcellularLocation>
        <location evidence="2 11">Cell membrane</location>
        <topology evidence="2 11">Multi-pass membrane protein</topology>
    </subcellularLocation>
</comment>
<dbReference type="EMBL" id="JMIY01000002">
    <property type="protein sequence ID" value="KCZ72389.1"/>
    <property type="molecule type" value="Genomic_DNA"/>
</dbReference>
<dbReference type="UniPathway" id="UPA00148"/>
<evidence type="ECO:0000256" key="5">
    <source>
        <dbReference type="ARBA" id="ARBA00016185"/>
    </source>
</evidence>
<evidence type="ECO:0000256" key="2">
    <source>
        <dbReference type="ARBA" id="ARBA00004651"/>
    </source>
</evidence>
<evidence type="ECO:0000256" key="4">
    <source>
        <dbReference type="ARBA" id="ARBA00006263"/>
    </source>
</evidence>
<dbReference type="GO" id="GO:0016874">
    <property type="term" value="F:ligase activity"/>
    <property type="evidence" value="ECO:0007669"/>
    <property type="project" value="UniProtKB-KW"/>
</dbReference>
<evidence type="ECO:0000256" key="10">
    <source>
        <dbReference type="ARBA" id="ARBA00023136"/>
    </source>
</evidence>
<evidence type="ECO:0000256" key="8">
    <source>
        <dbReference type="ARBA" id="ARBA00022692"/>
    </source>
</evidence>
<dbReference type="Proteomes" id="UP000027153">
    <property type="component" value="Unassembled WGS sequence"/>
</dbReference>
<comment type="caution">
    <text evidence="12">The sequence shown here is derived from an EMBL/GenBank/DDBJ whole genome shotgun (WGS) entry which is preliminary data.</text>
</comment>
<dbReference type="PANTHER" id="PTHR34308:SF1">
    <property type="entry name" value="COBALAMIN BIOSYNTHESIS PROTEIN CBIB"/>
    <property type="match status" value="1"/>
</dbReference>
<sequence length="307" mass="33848">MISMDFWMQVLLLAVLFDIVFGEPHASIHPVVWMGKLVNLLVRRAPVHHRRLYGLFMVIFCIGIAVLVGLVITSAGTGLMGLIVAAFFLKSSFSIRMLLASALVIKRDLDEGRIEKVRGDLKTFVGRDTSDLNEHQSASAVIESTAESFVDGILSPLFYFLLFGLPGALACRMINTLDSMVGYKKEPFIDLGYASARLDDLANWLPSRLSLVFIFIASVFFGKPLDAIRTCIRDHNKTASPNSGWPMSAVSGALRVRLEKMGYHVLGDGYSNPEPFQIKRAVNIVGFSSFLVIAGVYVAGKVPLVWF</sequence>
<reference evidence="12 13" key="1">
    <citation type="journal article" date="2013" name="Nature">
        <title>Anaerobic oxidation of methane coupled to nitrate reduction in a novel archaeal lineage.</title>
        <authorList>
            <person name="Haroon M.F."/>
            <person name="Hu S."/>
            <person name="Shi Y."/>
            <person name="Imelfort M."/>
            <person name="Keller J."/>
            <person name="Hugenholtz P."/>
            <person name="Yuan Z."/>
            <person name="Tyson G.W."/>
        </authorList>
    </citation>
    <scope>NUCLEOTIDE SEQUENCE [LARGE SCALE GENOMIC DNA]</scope>
    <source>
        <strain evidence="12 13">ANME-2d</strain>
    </source>
</reference>
<name>A0A062V9F6_9EURY</name>
<evidence type="ECO:0000313" key="12">
    <source>
        <dbReference type="EMBL" id="KCZ72389.1"/>
    </source>
</evidence>
<accession>A0A062V9F6</accession>